<keyword evidence="4" id="KW-1185">Reference proteome</keyword>
<feature type="transmembrane region" description="Helical" evidence="2">
    <location>
        <begin position="288"/>
        <end position="309"/>
    </location>
</feature>
<reference evidence="3 4" key="1">
    <citation type="submission" date="2018-10" db="EMBL/GenBank/DDBJ databases">
        <title>Draft genome of Mycobacterium hodleri strain B.</title>
        <authorList>
            <person name="Amande T.J."/>
            <person name="Mcgenity T.J."/>
        </authorList>
    </citation>
    <scope>NUCLEOTIDE SEQUENCE [LARGE SCALE GENOMIC DNA]</scope>
    <source>
        <strain evidence="3 4">B</strain>
    </source>
</reference>
<feature type="transmembrane region" description="Helical" evidence="2">
    <location>
        <begin position="321"/>
        <end position="344"/>
    </location>
</feature>
<feature type="transmembrane region" description="Helical" evidence="2">
    <location>
        <begin position="105"/>
        <end position="121"/>
    </location>
</feature>
<feature type="transmembrane region" description="Helical" evidence="2">
    <location>
        <begin position="133"/>
        <end position="158"/>
    </location>
</feature>
<keyword evidence="2" id="KW-0472">Membrane</keyword>
<feature type="transmembrane region" description="Helical" evidence="2">
    <location>
        <begin position="178"/>
        <end position="199"/>
    </location>
</feature>
<keyword evidence="2" id="KW-0812">Transmembrane</keyword>
<evidence type="ECO:0000256" key="1">
    <source>
        <dbReference type="SAM" id="MobiDB-lite"/>
    </source>
</evidence>
<feature type="transmembrane region" description="Helical" evidence="2">
    <location>
        <begin position="206"/>
        <end position="227"/>
    </location>
</feature>
<dbReference type="RefSeq" id="WP_142555014.1">
    <property type="nucleotide sequence ID" value="NZ_VIFX01000044.1"/>
</dbReference>
<dbReference type="AlphaFoldDB" id="A0A544VTY0"/>
<comment type="caution">
    <text evidence="3">The sequence shown here is derived from an EMBL/GenBank/DDBJ whole genome shotgun (WGS) entry which is preliminary data.</text>
</comment>
<evidence type="ECO:0000313" key="3">
    <source>
        <dbReference type="EMBL" id="TQR83441.1"/>
    </source>
</evidence>
<organism evidence="3 4">
    <name type="scientific">Mycolicibacterium hodleri</name>
    <dbReference type="NCBI Taxonomy" id="49897"/>
    <lineage>
        <taxon>Bacteria</taxon>
        <taxon>Bacillati</taxon>
        <taxon>Actinomycetota</taxon>
        <taxon>Actinomycetes</taxon>
        <taxon>Mycobacteriales</taxon>
        <taxon>Mycobacteriaceae</taxon>
        <taxon>Mycolicibacterium</taxon>
    </lineage>
</organism>
<dbReference type="Proteomes" id="UP000315759">
    <property type="component" value="Unassembled WGS sequence"/>
</dbReference>
<sequence length="407" mass="42672">MSTEPDTDGPTPGMVECRVCKTEVPEGEYCGLCGIPLSEHRADGPGWLRATAYSASPGEHLFLPNIVSSLFPHLSPSSRKPFLVGLLVILAALVATSLFRLPAALITVAALGLPLLFLIYLQESDVYDDVPTGTLVATAGLGIGLGVGWVLLTGAVVAQAYDVGLGVGIAGSRILRDGLGVPIGGVVLMLVPALVVRLVRPGQREALDGFAIGALGALMFTAAAQMTRLSPQFAGGMIARSRPMNGLIVEAGIRGVAVPLTAAAVGGLIGTVLWFTRPENKKHQHRHYVRLVVAVFALVVLVLYAGLGLVDVARMPQLLQLTLHLGVAAAALLALRVGLHLALLHEAHDEILSDQPLLCQYCGHVVPDMAFCVACGAATRASSRSSRQARREIRPVRVDTEPGTDDA</sequence>
<evidence type="ECO:0000256" key="2">
    <source>
        <dbReference type="SAM" id="Phobius"/>
    </source>
</evidence>
<name>A0A544VTY0_9MYCO</name>
<protein>
    <submittedName>
        <fullName evidence="3">Zinc ribbon domain-containing protein</fullName>
    </submittedName>
</protein>
<gene>
    <name evidence="3" type="ORF">D8S82_26795</name>
</gene>
<feature type="region of interest" description="Disordered" evidence="1">
    <location>
        <begin position="386"/>
        <end position="407"/>
    </location>
</feature>
<feature type="transmembrane region" description="Helical" evidence="2">
    <location>
        <begin position="82"/>
        <end position="99"/>
    </location>
</feature>
<feature type="compositionally biased region" description="Basic and acidic residues" evidence="1">
    <location>
        <begin position="389"/>
        <end position="400"/>
    </location>
</feature>
<accession>A0A544VTY0</accession>
<feature type="transmembrane region" description="Helical" evidence="2">
    <location>
        <begin position="247"/>
        <end position="276"/>
    </location>
</feature>
<dbReference type="EMBL" id="VIFX01000044">
    <property type="protein sequence ID" value="TQR83441.1"/>
    <property type="molecule type" value="Genomic_DNA"/>
</dbReference>
<evidence type="ECO:0000313" key="4">
    <source>
        <dbReference type="Proteomes" id="UP000315759"/>
    </source>
</evidence>
<keyword evidence="2" id="KW-1133">Transmembrane helix</keyword>
<proteinExistence type="predicted"/>